<keyword evidence="2" id="KW-1185">Reference proteome</keyword>
<reference evidence="2" key="1">
    <citation type="journal article" date="2014" name="Genome Announc.">
        <title>Draft Genome Sequence of the Yeast Pseudozyma antarctica Type Strain JCM10317, a Producer of the Glycolipid Biosurfactants, Mannosylerythritol Lipids.</title>
        <authorList>
            <person name="Saika A."/>
            <person name="Koike H."/>
            <person name="Hori T."/>
            <person name="Fukuoka T."/>
            <person name="Sato S."/>
            <person name="Habe H."/>
            <person name="Kitamoto D."/>
            <person name="Morita T."/>
        </authorList>
    </citation>
    <scope>NUCLEOTIDE SEQUENCE [LARGE SCALE GENOMIC DNA]</scope>
    <source>
        <strain evidence="2">JCM 10317</strain>
    </source>
</reference>
<accession>A0A081CJ60</accession>
<organism evidence="1 2">
    <name type="scientific">Pseudozyma antarctica</name>
    <name type="common">Yeast</name>
    <name type="synonym">Candida antarctica</name>
    <dbReference type="NCBI Taxonomy" id="84753"/>
    <lineage>
        <taxon>Eukaryota</taxon>
        <taxon>Fungi</taxon>
        <taxon>Dikarya</taxon>
        <taxon>Basidiomycota</taxon>
        <taxon>Ustilaginomycotina</taxon>
        <taxon>Ustilaginomycetes</taxon>
        <taxon>Ustilaginales</taxon>
        <taxon>Ustilaginaceae</taxon>
        <taxon>Moesziomyces</taxon>
    </lineage>
</organism>
<evidence type="ECO:0000313" key="1">
    <source>
        <dbReference type="EMBL" id="GAK66706.1"/>
    </source>
</evidence>
<dbReference type="GO" id="GO:0035145">
    <property type="term" value="C:exon-exon junction complex"/>
    <property type="evidence" value="ECO:0007669"/>
    <property type="project" value="TreeGrafter"/>
</dbReference>
<dbReference type="AlphaFoldDB" id="A0A081CJ60"/>
<dbReference type="Proteomes" id="UP000053758">
    <property type="component" value="Unassembled WGS sequence"/>
</dbReference>
<protein>
    <submittedName>
        <fullName evidence="1">Uncharacterized protein</fullName>
    </submittedName>
</protein>
<sequence length="232" mass="24461">MSAVSSTSSSSKPTAAGIVERADTQQRVIPESRRADGSVRKERKVRPGFTPVEDVMRYRPARVREAEEARKKGIPGSVPTQSTAAAAAAVAPSGPSASPPPSASSSEPQRSETQRTSWRSNTPQRQAALTVDPTSSSRADRLASNAANNSEASPSGERSWRNSRLRKPASSDASKKAVTSAGSSQDVRVETVDSATAKAERSVVSESLSSADELAQELDSLRIGKSDKPSQK</sequence>
<gene>
    <name evidence="1" type="ORF">PAN0_014d4929</name>
</gene>
<dbReference type="GO" id="GO:0005737">
    <property type="term" value="C:cytoplasm"/>
    <property type="evidence" value="ECO:0007669"/>
    <property type="project" value="TreeGrafter"/>
</dbReference>
<dbReference type="SUPFAM" id="SSF101931">
    <property type="entry name" value="Pym (Within the bgcn gene intron protein, WIBG), N-terminal domain"/>
    <property type="match status" value="1"/>
</dbReference>
<dbReference type="Pfam" id="PF09282">
    <property type="entry name" value="Mago-bind"/>
    <property type="match status" value="1"/>
</dbReference>
<dbReference type="OrthoDB" id="21625at2759"/>
<name>A0A081CJ60_PSEA2</name>
<dbReference type="InterPro" id="IPR015362">
    <property type="entry name" value="WIBG_mago-bd"/>
</dbReference>
<dbReference type="HOGENOM" id="CLU_1157027_0_0_1"/>
<dbReference type="RefSeq" id="XP_014655121.1">
    <property type="nucleotide sequence ID" value="XM_014799635.1"/>
</dbReference>
<dbReference type="GeneID" id="26305797"/>
<dbReference type="GO" id="GO:0003723">
    <property type="term" value="F:RNA binding"/>
    <property type="evidence" value="ECO:0007669"/>
    <property type="project" value="TreeGrafter"/>
</dbReference>
<dbReference type="PANTHER" id="PTHR22959">
    <property type="entry name" value="PYM PROTEIN"/>
    <property type="match status" value="1"/>
</dbReference>
<dbReference type="PANTHER" id="PTHR22959:SF0">
    <property type="entry name" value="PARTNER OF Y14 AND MAGO"/>
    <property type="match status" value="1"/>
</dbReference>
<proteinExistence type="predicted"/>
<dbReference type="EMBL" id="DF830081">
    <property type="protein sequence ID" value="GAK66706.1"/>
    <property type="molecule type" value="Genomic_DNA"/>
</dbReference>
<dbReference type="GO" id="GO:1903259">
    <property type="term" value="P:exon-exon junction complex disassembly"/>
    <property type="evidence" value="ECO:0007669"/>
    <property type="project" value="InterPro"/>
</dbReference>
<dbReference type="InterPro" id="IPR039333">
    <property type="entry name" value="PYM1"/>
</dbReference>
<dbReference type="SMART" id="SM01273">
    <property type="entry name" value="Mago-bind"/>
    <property type="match status" value="1"/>
</dbReference>
<evidence type="ECO:0000313" key="2">
    <source>
        <dbReference type="Proteomes" id="UP000053758"/>
    </source>
</evidence>
<dbReference type="InterPro" id="IPR036348">
    <property type="entry name" value="WIBG_N_sf"/>
</dbReference>